<dbReference type="SUPFAM" id="SSF48371">
    <property type="entry name" value="ARM repeat"/>
    <property type="match status" value="1"/>
</dbReference>
<evidence type="ECO:0000313" key="9">
    <source>
        <dbReference type="EMBL" id="JAA88926.1"/>
    </source>
</evidence>
<dbReference type="Pfam" id="PF16186">
    <property type="entry name" value="Arm_3"/>
    <property type="match status" value="1"/>
</dbReference>
<dbReference type="InterPro" id="IPR024931">
    <property type="entry name" value="Importin_alpha"/>
</dbReference>
<feature type="compositionally biased region" description="Basic and acidic residues" evidence="7">
    <location>
        <begin position="17"/>
        <end position="39"/>
    </location>
</feature>
<dbReference type="FunFam" id="1.20.5.690:FF:000001">
    <property type="entry name" value="Importin subunit alpha"/>
    <property type="match status" value="1"/>
</dbReference>
<evidence type="ECO:0000256" key="6">
    <source>
        <dbReference type="PROSITE-ProRule" id="PRU00259"/>
    </source>
</evidence>
<dbReference type="PANTHER" id="PTHR23316">
    <property type="entry name" value="IMPORTIN ALPHA"/>
    <property type="match status" value="1"/>
</dbReference>
<reference evidence="9" key="1">
    <citation type="journal article" date="2013" name="BMC Genomics">
        <title>Unscrambling butterfly oogenesis.</title>
        <authorList>
            <person name="Carter J.M."/>
            <person name="Baker S.C."/>
            <person name="Pink R."/>
            <person name="Carter D.R."/>
            <person name="Collins A."/>
            <person name="Tomlin J."/>
            <person name="Gibbs M."/>
            <person name="Breuker C.J."/>
        </authorList>
    </citation>
    <scope>NUCLEOTIDE SEQUENCE</scope>
    <source>
        <tissue evidence="9">Ovary</tissue>
    </source>
</reference>
<evidence type="ECO:0000256" key="1">
    <source>
        <dbReference type="ARBA" id="ARBA00010394"/>
    </source>
</evidence>
<dbReference type="FunFam" id="1.25.10.10:FF:000021">
    <property type="entry name" value="Importin subunit alpha"/>
    <property type="match status" value="1"/>
</dbReference>
<evidence type="ECO:0000256" key="7">
    <source>
        <dbReference type="SAM" id="MobiDB-lite"/>
    </source>
</evidence>
<organism evidence="9">
    <name type="scientific">Pararge aegeria</name>
    <name type="common">speckled wood butterfly</name>
    <dbReference type="NCBI Taxonomy" id="116150"/>
    <lineage>
        <taxon>Eukaryota</taxon>
        <taxon>Metazoa</taxon>
        <taxon>Ecdysozoa</taxon>
        <taxon>Arthropoda</taxon>
        <taxon>Hexapoda</taxon>
        <taxon>Insecta</taxon>
        <taxon>Pterygota</taxon>
        <taxon>Neoptera</taxon>
        <taxon>Endopterygota</taxon>
        <taxon>Lepidoptera</taxon>
        <taxon>Glossata</taxon>
        <taxon>Ditrysia</taxon>
        <taxon>Papilionoidea</taxon>
        <taxon>Nymphalidae</taxon>
        <taxon>Satyrinae</taxon>
        <taxon>Satyrini</taxon>
        <taxon>Parargina</taxon>
        <taxon>Pararge</taxon>
    </lineage>
</organism>
<dbReference type="InterPro" id="IPR016024">
    <property type="entry name" value="ARM-type_fold"/>
</dbReference>
<dbReference type="GO" id="GO:0006606">
    <property type="term" value="P:protein import into nucleus"/>
    <property type="evidence" value="ECO:0007669"/>
    <property type="project" value="InterPro"/>
</dbReference>
<dbReference type="InterPro" id="IPR002652">
    <property type="entry name" value="Importin-a_IBB"/>
</dbReference>
<dbReference type="PROSITE" id="PS50176">
    <property type="entry name" value="ARM_REPEAT"/>
    <property type="match status" value="4"/>
</dbReference>
<evidence type="ECO:0000256" key="3">
    <source>
        <dbReference type="ARBA" id="ARBA00022737"/>
    </source>
</evidence>
<evidence type="ECO:0000256" key="4">
    <source>
        <dbReference type="ARBA" id="ARBA00022927"/>
    </source>
</evidence>
<evidence type="ECO:0000256" key="5">
    <source>
        <dbReference type="PIRNR" id="PIRNR005673"/>
    </source>
</evidence>
<dbReference type="GO" id="GO:0061608">
    <property type="term" value="F:nuclear import signal receptor activity"/>
    <property type="evidence" value="ECO:0007669"/>
    <property type="project" value="InterPro"/>
</dbReference>
<feature type="domain" description="IBB" evidence="8">
    <location>
        <begin position="1"/>
        <end position="52"/>
    </location>
</feature>
<accession>S4P9R3</accession>
<dbReference type="InterPro" id="IPR011989">
    <property type="entry name" value="ARM-like"/>
</dbReference>
<dbReference type="InterPro" id="IPR032413">
    <property type="entry name" value="Arm_3"/>
</dbReference>
<proteinExistence type="inferred from homology"/>
<dbReference type="PROSITE" id="PS51214">
    <property type="entry name" value="IBB"/>
    <property type="match status" value="1"/>
</dbReference>
<feature type="region of interest" description="Disordered" evidence="7">
    <location>
        <begin position="1"/>
        <end position="64"/>
    </location>
</feature>
<dbReference type="CTD" id="40160"/>
<sequence length="518" mass="56491">MSGGHKHRYKNVGLSADELRRRREEEGVQLRKQKREQQLFKRRNVNLPAPDAPDISVQEDASVSSSDDITPAMVAALYGDNPQEQVLATQKFRKLLSREPNPPIDEVIRTGIVPKFVEFLTNSSNPTLQFEAAWALTNIASGSSEQTRVVVECGAVPVLVTLAGAGAGDDVREQAVWALGNVAGDSPRCRDAVLAAGLLPPLLDILNKYSRLSMTKNAVWTLSNLCRGKNPPTNFEAVAPGIPVLARLLHHMDAEVLSDACWALSYLSDGPNEKIQAVIDAGVCRRLVELLMHNKYTVISAALRAVGNIVTGNDEQTQAVLNCNPLPSLYALLRSTTEALRKEACWTLSNITAGNAAQIQAVIDANIFPTLIDILRTAEFKTRKEAAWAITNATSGGTHQQINFLVQQGCIPPLCDLLTLTDTKTVQVALNGLDYILKAGQSADQRDNPYAVLLEECFGVDKIEFLQSHENLDIYQKSFEIIENYFGSESEDGRVLPDVSSPTEFSFGASSAATGYNF</sequence>
<dbReference type="RefSeq" id="XP_039749708.1">
    <property type="nucleotide sequence ID" value="XM_039893774.1"/>
</dbReference>
<dbReference type="GO" id="GO:0005737">
    <property type="term" value="C:cytoplasm"/>
    <property type="evidence" value="ECO:0007669"/>
    <property type="project" value="InterPro"/>
</dbReference>
<comment type="similarity">
    <text evidence="1 5">Belongs to the importin alpha family.</text>
</comment>
<keyword evidence="2 5" id="KW-0813">Transport</keyword>
<dbReference type="Gene3D" id="1.25.10.10">
    <property type="entry name" value="Leucine-rich Repeat Variant"/>
    <property type="match status" value="1"/>
</dbReference>
<dbReference type="InterPro" id="IPR036975">
    <property type="entry name" value="Importin-a_IBB_sf"/>
</dbReference>
<feature type="repeat" description="ARM" evidence="6">
    <location>
        <begin position="154"/>
        <end position="197"/>
    </location>
</feature>
<feature type="repeat" description="ARM" evidence="6">
    <location>
        <begin position="240"/>
        <end position="282"/>
    </location>
</feature>
<feature type="repeat" description="ARM" evidence="6">
    <location>
        <begin position="111"/>
        <end position="154"/>
    </location>
</feature>
<keyword evidence="4 5" id="KW-0653">Protein transport</keyword>
<protein>
    <recommendedName>
        <fullName evidence="5">Importin subunit alpha</fullName>
    </recommendedName>
</protein>
<dbReference type="PIRSF" id="PIRSF005673">
    <property type="entry name" value="Importin_alpha"/>
    <property type="match status" value="1"/>
</dbReference>
<keyword evidence="3" id="KW-0677">Repeat</keyword>
<dbReference type="Gene3D" id="1.20.5.690">
    <property type="entry name" value="Importin-alpha, importin-beta-binding domain"/>
    <property type="match status" value="1"/>
</dbReference>
<dbReference type="InterPro" id="IPR000225">
    <property type="entry name" value="Armadillo"/>
</dbReference>
<reference evidence="9" key="2">
    <citation type="submission" date="2013-05" db="EMBL/GenBank/DDBJ databases">
        <authorList>
            <person name="Carter J.-M."/>
            <person name="Baker S.C."/>
            <person name="Pink R."/>
            <person name="Carter D.R.F."/>
            <person name="Collins A."/>
            <person name="Tomlin J."/>
            <person name="Gibbs M."/>
            <person name="Breuker C.J."/>
        </authorList>
    </citation>
    <scope>NUCLEOTIDE SEQUENCE</scope>
    <source>
        <tissue evidence="9">Ovary</tissue>
    </source>
</reference>
<dbReference type="AlphaFoldDB" id="S4P9R3"/>
<evidence type="ECO:0000256" key="2">
    <source>
        <dbReference type="ARBA" id="ARBA00022448"/>
    </source>
</evidence>
<dbReference type="SMART" id="SM00185">
    <property type="entry name" value="ARM"/>
    <property type="match status" value="8"/>
</dbReference>
<evidence type="ECO:0000259" key="8">
    <source>
        <dbReference type="PROSITE" id="PS51214"/>
    </source>
</evidence>
<feature type="compositionally biased region" description="Basic residues" evidence="7">
    <location>
        <begin position="1"/>
        <end position="10"/>
    </location>
</feature>
<dbReference type="Pfam" id="PF00514">
    <property type="entry name" value="Arm"/>
    <property type="match status" value="8"/>
</dbReference>
<dbReference type="EMBL" id="GAIX01003634">
    <property type="protein sequence ID" value="JAA88926.1"/>
    <property type="molecule type" value="Transcribed_RNA"/>
</dbReference>
<feature type="repeat" description="ARM" evidence="6">
    <location>
        <begin position="197"/>
        <end position="225"/>
    </location>
</feature>
<name>S4P9R3_9NEOP</name>
<dbReference type="GeneID" id="120626305"/>
<dbReference type="GO" id="GO:0005634">
    <property type="term" value="C:nucleus"/>
    <property type="evidence" value="ECO:0007669"/>
    <property type="project" value="UniProtKB-ARBA"/>
</dbReference>
<dbReference type="Pfam" id="PF01749">
    <property type="entry name" value="IBB"/>
    <property type="match status" value="1"/>
</dbReference>